<dbReference type="Gramene" id="Tc01v2_t000040.12">
    <property type="protein sequence ID" value="Tc01v2_p000040.12"/>
    <property type="gene ID" value="Tc01v2_g000040"/>
</dbReference>
<sequence length="113" mass="13022">MLQISVEKQQELIGSVSQDSCLVYKHFATLYFVLVFDSSENELAELDLIQDKKTFHKAEASHFDGFCDDLKLHSVQIHLFVEYILLYEHLLNTIKLMFMCTGTSDHCCVTQLS</sequence>
<reference evidence="7" key="1">
    <citation type="journal article" date="1997" name="Nucleic Acids Res.">
        <title>tRNAscan-SE: a program for improved detection of transfer RNA genes in genomic sequence.</title>
        <authorList>
            <person name="Lowe T.M."/>
            <person name="Eddy S.R."/>
        </authorList>
    </citation>
    <scope>NUCLEOTIDE SEQUENCE [LARGE SCALE GENOMIC DNA]</scope>
    <source>
        <strain evidence="7">r\B97-61/B2</strain>
    </source>
</reference>
<dbReference type="KEGG" id="tcc:18610599"/>
<keyword evidence="4" id="KW-0653">Protein transport</keyword>
<reference evidence="8" key="2">
    <citation type="submission" date="2025-08" db="UniProtKB">
        <authorList>
            <consortium name="RefSeq"/>
        </authorList>
    </citation>
    <scope>IDENTIFICATION</scope>
</reference>
<evidence type="ECO:0000256" key="4">
    <source>
        <dbReference type="ARBA" id="ARBA00022927"/>
    </source>
</evidence>
<evidence type="ECO:0000256" key="5">
    <source>
        <dbReference type="ARBA" id="ARBA00023136"/>
    </source>
</evidence>
<dbReference type="GO" id="GO:0012505">
    <property type="term" value="C:endomembrane system"/>
    <property type="evidence" value="ECO:0007669"/>
    <property type="project" value="UniProtKB-SubCell"/>
</dbReference>
<evidence type="ECO:0000313" key="8">
    <source>
        <dbReference type="RefSeq" id="XP_017969940.1"/>
    </source>
</evidence>
<dbReference type="GO" id="GO:0030117">
    <property type="term" value="C:membrane coat"/>
    <property type="evidence" value="ECO:0007669"/>
    <property type="project" value="InterPro"/>
</dbReference>
<comment type="similarity">
    <text evidence="2">Belongs to the adaptor complexes small subunit family.</text>
</comment>
<dbReference type="Proteomes" id="UP000694886">
    <property type="component" value="Chromosome 1"/>
</dbReference>
<dbReference type="Pfam" id="PF01217">
    <property type="entry name" value="Clat_adaptor_s"/>
    <property type="match status" value="1"/>
</dbReference>
<keyword evidence="3" id="KW-0813">Transport</keyword>
<evidence type="ECO:0000259" key="6">
    <source>
        <dbReference type="Pfam" id="PF01217"/>
    </source>
</evidence>
<feature type="domain" description="AP complex mu/sigma subunit" evidence="6">
    <location>
        <begin position="18"/>
        <end position="50"/>
    </location>
</feature>
<dbReference type="AlphaFoldDB" id="A0AB32VTR3"/>
<dbReference type="RefSeq" id="XP_017969940.1">
    <property type="nucleotide sequence ID" value="XM_018114451.1"/>
</dbReference>
<dbReference type="GO" id="GO:0006886">
    <property type="term" value="P:intracellular protein transport"/>
    <property type="evidence" value="ECO:0007669"/>
    <property type="project" value="InterPro"/>
</dbReference>
<evidence type="ECO:0000256" key="2">
    <source>
        <dbReference type="ARBA" id="ARBA00006972"/>
    </source>
</evidence>
<comment type="subcellular location">
    <subcellularLocation>
        <location evidence="1">Endomembrane system</location>
    </subcellularLocation>
</comment>
<protein>
    <submittedName>
        <fullName evidence="8">AP-3 complex subunit sigma</fullName>
    </submittedName>
</protein>
<evidence type="ECO:0000313" key="7">
    <source>
        <dbReference type="Proteomes" id="UP000694886"/>
    </source>
</evidence>
<dbReference type="PROSITE" id="PS00989">
    <property type="entry name" value="CLAT_ADAPTOR_S"/>
    <property type="match status" value="1"/>
</dbReference>
<proteinExistence type="inferred from homology"/>
<dbReference type="InterPro" id="IPR022775">
    <property type="entry name" value="AP_mu_sigma_su"/>
</dbReference>
<name>A0AB32VTR3_THECC</name>
<accession>A0AB32VTR3</accession>
<organism evidence="7 8">
    <name type="scientific">Theobroma cacao</name>
    <name type="common">Cacao</name>
    <name type="synonym">Cocoa</name>
    <dbReference type="NCBI Taxonomy" id="3641"/>
    <lineage>
        <taxon>Eukaryota</taxon>
        <taxon>Viridiplantae</taxon>
        <taxon>Streptophyta</taxon>
        <taxon>Embryophyta</taxon>
        <taxon>Tracheophyta</taxon>
        <taxon>Spermatophyta</taxon>
        <taxon>Magnoliopsida</taxon>
        <taxon>eudicotyledons</taxon>
        <taxon>Gunneridae</taxon>
        <taxon>Pentapetalae</taxon>
        <taxon>rosids</taxon>
        <taxon>malvids</taxon>
        <taxon>Malvales</taxon>
        <taxon>Malvaceae</taxon>
        <taxon>Byttnerioideae</taxon>
        <taxon>Theobroma</taxon>
    </lineage>
</organism>
<dbReference type="InterPro" id="IPR011012">
    <property type="entry name" value="Longin-like_dom_sf"/>
</dbReference>
<dbReference type="Gene3D" id="3.30.450.60">
    <property type="match status" value="1"/>
</dbReference>
<dbReference type="GO" id="GO:0016192">
    <property type="term" value="P:vesicle-mediated transport"/>
    <property type="evidence" value="ECO:0007669"/>
    <property type="project" value="InterPro"/>
</dbReference>
<dbReference type="InterPro" id="IPR000804">
    <property type="entry name" value="Clathrin_sm-chain_CS"/>
</dbReference>
<gene>
    <name evidence="8" type="primary">LOC18610599</name>
</gene>
<keyword evidence="5" id="KW-0472">Membrane</keyword>
<evidence type="ECO:0000256" key="3">
    <source>
        <dbReference type="ARBA" id="ARBA00022448"/>
    </source>
</evidence>
<evidence type="ECO:0000256" key="1">
    <source>
        <dbReference type="ARBA" id="ARBA00004308"/>
    </source>
</evidence>
<dbReference type="GeneID" id="18610599"/>
<dbReference type="SUPFAM" id="SSF64356">
    <property type="entry name" value="SNARE-like"/>
    <property type="match status" value="1"/>
</dbReference>